<protein>
    <submittedName>
        <fullName evidence="3">Uncharacterized protein</fullName>
    </submittedName>
</protein>
<accession>A0A2T8KJH9</accession>
<evidence type="ECO:0000256" key="1">
    <source>
        <dbReference type="SAM" id="MobiDB-lite"/>
    </source>
</evidence>
<evidence type="ECO:0000313" key="3">
    <source>
        <dbReference type="EMBL" id="PVH62338.1"/>
    </source>
</evidence>
<feature type="compositionally biased region" description="Basic residues" evidence="1">
    <location>
        <begin position="101"/>
        <end position="111"/>
    </location>
</feature>
<dbReference type="Gramene" id="PVH62338">
    <property type="protein sequence ID" value="PVH62338"/>
    <property type="gene ID" value="PAHAL_3G266900"/>
</dbReference>
<reference evidence="3" key="1">
    <citation type="submission" date="2018-04" db="EMBL/GenBank/DDBJ databases">
        <title>WGS assembly of Panicum hallii.</title>
        <authorList>
            <person name="Lovell J."/>
            <person name="Jenkins J."/>
            <person name="Lowry D."/>
            <person name="Mamidi S."/>
            <person name="Sreedasyam A."/>
            <person name="Weng X."/>
            <person name="Barry K."/>
            <person name="Bonette J."/>
            <person name="Campitelli B."/>
            <person name="Daum C."/>
            <person name="Gordon S."/>
            <person name="Gould B."/>
            <person name="Lipzen A."/>
            <person name="Macqueen A."/>
            <person name="Palacio-Mejia J."/>
            <person name="Plott C."/>
            <person name="Shakirov E."/>
            <person name="Shu S."/>
            <person name="Yoshinaga Y."/>
            <person name="Zane M."/>
            <person name="Rokhsar D."/>
            <person name="Grimwood J."/>
            <person name="Schmutz J."/>
            <person name="Juenger T."/>
        </authorList>
    </citation>
    <scope>NUCLEOTIDE SEQUENCE [LARGE SCALE GENOMIC DNA]</scope>
    <source>
        <strain evidence="3">FIL2</strain>
    </source>
</reference>
<evidence type="ECO:0000256" key="2">
    <source>
        <dbReference type="SAM" id="SignalP"/>
    </source>
</evidence>
<dbReference type="AlphaFoldDB" id="A0A2T8KJH9"/>
<dbReference type="Proteomes" id="UP000243499">
    <property type="component" value="Chromosome 3"/>
</dbReference>
<keyword evidence="2" id="KW-0732">Signal</keyword>
<feature type="region of interest" description="Disordered" evidence="1">
    <location>
        <begin position="25"/>
        <end position="122"/>
    </location>
</feature>
<organism evidence="3">
    <name type="scientific">Panicum hallii</name>
    <dbReference type="NCBI Taxonomy" id="206008"/>
    <lineage>
        <taxon>Eukaryota</taxon>
        <taxon>Viridiplantae</taxon>
        <taxon>Streptophyta</taxon>
        <taxon>Embryophyta</taxon>
        <taxon>Tracheophyta</taxon>
        <taxon>Spermatophyta</taxon>
        <taxon>Magnoliopsida</taxon>
        <taxon>Liliopsida</taxon>
        <taxon>Poales</taxon>
        <taxon>Poaceae</taxon>
        <taxon>PACMAD clade</taxon>
        <taxon>Panicoideae</taxon>
        <taxon>Panicodae</taxon>
        <taxon>Paniceae</taxon>
        <taxon>Panicinae</taxon>
        <taxon>Panicum</taxon>
        <taxon>Panicum sect. Panicum</taxon>
    </lineage>
</organism>
<gene>
    <name evidence="3" type="ORF">PAHAL_3G266900</name>
</gene>
<feature type="chain" id="PRO_5015712031" evidence="2">
    <location>
        <begin position="29"/>
        <end position="195"/>
    </location>
</feature>
<proteinExistence type="predicted"/>
<sequence>MIILPLPLSLLSWIFFFQIESPTPPTRAAPLQPPATRSRRASAAPLPLRQPVPGSRGVGQSAAHGAASVRGACPRRRTERRPSTAVTRHALVRGARGGASPRRRTKLRRGVRQSAAHGMTPVHVACPRRRTELRPSVALAAARRVRPSALHGAAPRGAPRRQQPLVVGRQDSLLVDRPVCARSQSRRCKWIFHDA</sequence>
<feature type="signal peptide" evidence="2">
    <location>
        <begin position="1"/>
        <end position="28"/>
    </location>
</feature>
<dbReference type="EMBL" id="CM008048">
    <property type="protein sequence ID" value="PVH62338.1"/>
    <property type="molecule type" value="Genomic_DNA"/>
</dbReference>
<name>A0A2T8KJH9_9POAL</name>